<dbReference type="SUPFAM" id="SSF74650">
    <property type="entry name" value="Galactose mutarotase-like"/>
    <property type="match status" value="1"/>
</dbReference>
<dbReference type="InterPro" id="IPR014718">
    <property type="entry name" value="GH-type_carb-bd"/>
</dbReference>
<dbReference type="Proteomes" id="UP000294772">
    <property type="component" value="Unassembled WGS sequence"/>
</dbReference>
<name>A0AA46DGG5_9BURK</name>
<dbReference type="GO" id="GO:0006006">
    <property type="term" value="P:glucose metabolic process"/>
    <property type="evidence" value="ECO:0007669"/>
    <property type="project" value="TreeGrafter"/>
</dbReference>
<feature type="active site" description="Proton donor" evidence="6">
    <location>
        <position position="164"/>
    </location>
</feature>
<dbReference type="GO" id="GO:0005737">
    <property type="term" value="C:cytoplasm"/>
    <property type="evidence" value="ECO:0007669"/>
    <property type="project" value="TreeGrafter"/>
</dbReference>
<dbReference type="EC" id="5.1.3.3" evidence="5"/>
<evidence type="ECO:0000256" key="3">
    <source>
        <dbReference type="ARBA" id="ARBA00023235"/>
    </source>
</evidence>
<evidence type="ECO:0000256" key="2">
    <source>
        <dbReference type="ARBA" id="ARBA00006206"/>
    </source>
</evidence>
<proteinExistence type="inferred from homology"/>
<dbReference type="PIRSF" id="PIRSF005096">
    <property type="entry name" value="GALM"/>
    <property type="match status" value="1"/>
</dbReference>
<dbReference type="GO" id="GO:0033499">
    <property type="term" value="P:galactose catabolic process via UDP-galactose, Leloir pathway"/>
    <property type="evidence" value="ECO:0007669"/>
    <property type="project" value="TreeGrafter"/>
</dbReference>
<evidence type="ECO:0000256" key="4">
    <source>
        <dbReference type="ARBA" id="ARBA00023277"/>
    </source>
</evidence>
<dbReference type="InterPro" id="IPR011013">
    <property type="entry name" value="Gal_mutarotase_sf_dom"/>
</dbReference>
<feature type="binding site" evidence="7">
    <location>
        <position position="234"/>
    </location>
    <ligand>
        <name>beta-D-galactose</name>
        <dbReference type="ChEBI" id="CHEBI:27667"/>
    </ligand>
</feature>
<comment type="caution">
    <text evidence="9">The sequence shown here is derived from an EMBL/GenBank/DDBJ whole genome shotgun (WGS) entry which is preliminary data.</text>
</comment>
<dbReference type="Pfam" id="PF01263">
    <property type="entry name" value="Aldose_epim"/>
    <property type="match status" value="1"/>
</dbReference>
<gene>
    <name evidence="9" type="ORF">EV676_10152</name>
</gene>
<dbReference type="PANTHER" id="PTHR10091">
    <property type="entry name" value="ALDOSE-1-EPIMERASE"/>
    <property type="match status" value="1"/>
</dbReference>
<evidence type="ECO:0000256" key="1">
    <source>
        <dbReference type="ARBA" id="ARBA00005028"/>
    </source>
</evidence>
<dbReference type="InterPro" id="IPR015443">
    <property type="entry name" value="Aldose_1-epimerase"/>
</dbReference>
<comment type="catalytic activity">
    <reaction evidence="5">
        <text>alpha-D-glucose = beta-D-glucose</text>
        <dbReference type="Rhea" id="RHEA:10264"/>
        <dbReference type="ChEBI" id="CHEBI:15903"/>
        <dbReference type="ChEBI" id="CHEBI:17925"/>
        <dbReference type="EC" id="5.1.3.3"/>
    </reaction>
</comment>
<dbReference type="InterPro" id="IPR047215">
    <property type="entry name" value="Galactose_mutarotase-like"/>
</dbReference>
<reference evidence="9 10" key="1">
    <citation type="submission" date="2019-03" db="EMBL/GenBank/DDBJ databases">
        <title>Genomic Encyclopedia of Type Strains, Phase IV (KMG-IV): sequencing the most valuable type-strain genomes for metagenomic binning, comparative biology and taxonomic classification.</title>
        <authorList>
            <person name="Goeker M."/>
        </authorList>
    </citation>
    <scope>NUCLEOTIDE SEQUENCE [LARGE SCALE GENOMIC DNA]</scope>
    <source>
        <strain evidence="9 10">DSM 15264</strain>
    </source>
</reference>
<dbReference type="AlphaFoldDB" id="A0AA46DGG5"/>
<dbReference type="EMBL" id="SLXF01000001">
    <property type="protein sequence ID" value="TCP09479.1"/>
    <property type="molecule type" value="Genomic_DNA"/>
</dbReference>
<evidence type="ECO:0000256" key="6">
    <source>
        <dbReference type="PIRSR" id="PIRSR005096-1"/>
    </source>
</evidence>
<feature type="binding site" evidence="8">
    <location>
        <begin position="66"/>
        <end position="67"/>
    </location>
    <ligand>
        <name>beta-D-galactose</name>
        <dbReference type="ChEBI" id="CHEBI:27667"/>
    </ligand>
</feature>
<protein>
    <recommendedName>
        <fullName evidence="5">Aldose 1-epimerase</fullName>
        <ecNumber evidence="5">5.1.3.3</ecNumber>
    </recommendedName>
</protein>
<evidence type="ECO:0000256" key="5">
    <source>
        <dbReference type="PIRNR" id="PIRNR005096"/>
    </source>
</evidence>
<feature type="active site" description="Proton acceptor" evidence="6">
    <location>
        <position position="299"/>
    </location>
</feature>
<comment type="similarity">
    <text evidence="2 5">Belongs to the aldose epimerase family.</text>
</comment>
<dbReference type="PANTHER" id="PTHR10091:SF0">
    <property type="entry name" value="GALACTOSE MUTAROTASE"/>
    <property type="match status" value="1"/>
</dbReference>
<evidence type="ECO:0000256" key="8">
    <source>
        <dbReference type="PIRSR" id="PIRSR005096-3"/>
    </source>
</evidence>
<dbReference type="GO" id="GO:0030246">
    <property type="term" value="F:carbohydrate binding"/>
    <property type="evidence" value="ECO:0007669"/>
    <property type="project" value="InterPro"/>
</dbReference>
<evidence type="ECO:0000256" key="7">
    <source>
        <dbReference type="PIRSR" id="PIRSR005096-2"/>
    </source>
</evidence>
<keyword evidence="4 5" id="KW-0119">Carbohydrate metabolism</keyword>
<keyword evidence="3 5" id="KW-0413">Isomerase</keyword>
<organism evidence="9 10">
    <name type="scientific">Caldimonas thermodepolymerans</name>
    <dbReference type="NCBI Taxonomy" id="215580"/>
    <lineage>
        <taxon>Bacteria</taxon>
        <taxon>Pseudomonadati</taxon>
        <taxon>Pseudomonadota</taxon>
        <taxon>Betaproteobacteria</taxon>
        <taxon>Burkholderiales</taxon>
        <taxon>Sphaerotilaceae</taxon>
        <taxon>Caldimonas</taxon>
    </lineage>
</organism>
<dbReference type="PROSITE" id="PS51257">
    <property type="entry name" value="PROKAR_LIPOPROTEIN"/>
    <property type="match status" value="1"/>
</dbReference>
<dbReference type="CDD" id="cd09019">
    <property type="entry name" value="galactose_mutarotase_like"/>
    <property type="match status" value="1"/>
</dbReference>
<accession>A0AA46DGG5</accession>
<dbReference type="NCBIfam" id="NF008277">
    <property type="entry name" value="PRK11055.1"/>
    <property type="match status" value="1"/>
</dbReference>
<dbReference type="InterPro" id="IPR008183">
    <property type="entry name" value="Aldose_1/G6P_1-epimerase"/>
</dbReference>
<evidence type="ECO:0000313" key="10">
    <source>
        <dbReference type="Proteomes" id="UP000294772"/>
    </source>
</evidence>
<dbReference type="Gene3D" id="2.70.98.10">
    <property type="match status" value="1"/>
</dbReference>
<dbReference type="RefSeq" id="WP_132762985.1">
    <property type="nucleotide sequence ID" value="NZ_CP110416.1"/>
</dbReference>
<sequence>MSSEVIRLHRPQGLEVELCTLGAAWLGCHVPMPDGSRRNVVLGCPTLAQQAAQRAYLGATVGRFANRIREARYRRGGREVRLAPNADSPHQLHGGDGGFHARTWTLEACDDTCVVMSLVSADGDQGYPGELQVRVTYALVEPMALEVRFEATTTAETPVSLSQHAYFNLDGDALDIRHHRLRIAAQHYLPVDRDLLPLGWLAPVAHTSYDFRTPKPIGQDWLADAGQVAGRGYDHAFLLEPHCAAAAEPAVELTSADGALSMTLATSLPALQFYGGQLLRDIPSRHGGVYGPCAGVALEPQFLPDSPNHPEWPQPSCWLRPGEVWRHLIRYRFGVR</sequence>
<feature type="binding site" evidence="8">
    <location>
        <begin position="164"/>
        <end position="166"/>
    </location>
    <ligand>
        <name>beta-D-galactose</name>
        <dbReference type="ChEBI" id="CHEBI:27667"/>
    </ligand>
</feature>
<dbReference type="GO" id="GO:0004034">
    <property type="term" value="F:aldose 1-epimerase activity"/>
    <property type="evidence" value="ECO:0007669"/>
    <property type="project" value="UniProtKB-EC"/>
</dbReference>
<comment type="pathway">
    <text evidence="1 5">Carbohydrate metabolism; hexose metabolism.</text>
</comment>
<evidence type="ECO:0000313" key="9">
    <source>
        <dbReference type="EMBL" id="TCP09479.1"/>
    </source>
</evidence>